<accession>A0A4P9WU18</accession>
<evidence type="ECO:0000313" key="3">
    <source>
        <dbReference type="EMBL" id="RKO96779.1"/>
    </source>
</evidence>
<evidence type="ECO:0000313" key="4">
    <source>
        <dbReference type="EMBL" id="RKO98869.1"/>
    </source>
</evidence>
<feature type="region of interest" description="Disordered" evidence="1">
    <location>
        <begin position="228"/>
        <end position="250"/>
    </location>
</feature>
<dbReference type="EMBL" id="ML014350">
    <property type="protein sequence ID" value="RKO98869.1"/>
    <property type="molecule type" value="Genomic_DNA"/>
</dbReference>
<reference evidence="3" key="3">
    <citation type="submission" date="2018-08" db="EMBL/GenBank/DDBJ databases">
        <title>Leveraging single-cell genomics to expand the Fungal Tree of Life.</title>
        <authorList>
            <consortium name="DOE Joint Genome Institute"/>
            <person name="Ahrendt S.R."/>
            <person name="Quandt C.A."/>
            <person name="Ciobanu D."/>
            <person name="Clum A."/>
            <person name="Salamov A."/>
            <person name="Andreopoulos B."/>
            <person name="Cheng J.-F."/>
            <person name="Woyke T."/>
            <person name="Pelin A."/>
            <person name="Henrissat B."/>
            <person name="Reynolds N."/>
            <person name="Benny G.L."/>
            <person name="Smith M.E."/>
            <person name="James T.Y."/>
            <person name="Grigoriev I.V."/>
        </authorList>
    </citation>
    <scope>NUCLEOTIDE SEQUENCE</scope>
    <source>
        <strain evidence="3">ATCC 52028</strain>
    </source>
</reference>
<organism evidence="3 5">
    <name type="scientific">Caulochytrium protostelioides</name>
    <dbReference type="NCBI Taxonomy" id="1555241"/>
    <lineage>
        <taxon>Eukaryota</taxon>
        <taxon>Fungi</taxon>
        <taxon>Fungi incertae sedis</taxon>
        <taxon>Chytridiomycota</taxon>
        <taxon>Chytridiomycota incertae sedis</taxon>
        <taxon>Chytridiomycetes</taxon>
        <taxon>Caulochytriales</taxon>
        <taxon>Caulochytriaceae</taxon>
        <taxon>Caulochytrium</taxon>
    </lineage>
</organism>
<feature type="signal peptide" evidence="2">
    <location>
        <begin position="1"/>
        <end position="21"/>
    </location>
</feature>
<dbReference type="Proteomes" id="UP000274922">
    <property type="component" value="Unassembled WGS sequence"/>
</dbReference>
<dbReference type="AlphaFoldDB" id="A0A4P9WU18"/>
<sequence length="325" mass="33305">MRFASIRFLAMTAILAATSMALPQTASEYTTPGSMIGPSNTYGYVMPEALPTASSSALAAVGTEMPNAYSTPIRCRPRKTTTSGAAAATVVPTETPVTSYTTHWHTAPTVTVTSTSIATVTVTSKYGETPPQATSCTGAANKAAVTTAAPSLTYSGVVPSATPRTYGTPITDAAPAFTTPKSRGTPVTDAAPAFTTPKTYGTPVTDAAPAFTTPKTYGTPVTKATSTFMTPPSTASPAPTAAPTTTRPSDYGANYDALKAAQDLSRSQHPAYTTDARGNMVPVSAAPEPYTTPFVPMVLTPSGYIGYSQVSSGLEPTPTPTHPPV</sequence>
<evidence type="ECO:0000313" key="5">
    <source>
        <dbReference type="Proteomes" id="UP000268535"/>
    </source>
</evidence>
<evidence type="ECO:0000313" key="6">
    <source>
        <dbReference type="Proteomes" id="UP000274922"/>
    </source>
</evidence>
<dbReference type="EMBL" id="ML009626">
    <property type="protein sequence ID" value="RKO96779.1"/>
    <property type="molecule type" value="Genomic_DNA"/>
</dbReference>
<feature type="compositionally biased region" description="Low complexity" evidence="1">
    <location>
        <begin position="228"/>
        <end position="249"/>
    </location>
</feature>
<evidence type="ECO:0000256" key="1">
    <source>
        <dbReference type="SAM" id="MobiDB-lite"/>
    </source>
</evidence>
<feature type="chain" id="PRO_5036118853" evidence="2">
    <location>
        <begin position="22"/>
        <end position="325"/>
    </location>
</feature>
<protein>
    <submittedName>
        <fullName evidence="3">Uncharacterized protein</fullName>
    </submittedName>
</protein>
<gene>
    <name evidence="3" type="ORF">CAUPRSCDRAFT_11527</name>
    <name evidence="4" type="ORF">CXG81DRAFT_28332</name>
</gene>
<proteinExistence type="predicted"/>
<keyword evidence="2" id="KW-0732">Signal</keyword>
<reference evidence="5 6" key="1">
    <citation type="journal article" date="2018" name="Nat. Microbiol.">
        <title>Leveraging single-cell genomics to expand the fungal tree of life.</title>
        <authorList>
            <person name="Ahrendt S.R."/>
            <person name="Quandt C.A."/>
            <person name="Ciobanu D."/>
            <person name="Clum A."/>
            <person name="Salamov A."/>
            <person name="Andreopoulos B."/>
            <person name="Cheng J.F."/>
            <person name="Woyke T."/>
            <person name="Pelin A."/>
            <person name="Henrissat B."/>
            <person name="Reynolds N.K."/>
            <person name="Benny G.L."/>
            <person name="Smith M.E."/>
            <person name="James T.Y."/>
            <person name="Grigoriev I.V."/>
        </authorList>
    </citation>
    <scope>NUCLEOTIDE SEQUENCE [LARGE SCALE GENOMIC DNA]</scope>
    <source>
        <strain evidence="5 6">ATCC 52028</strain>
    </source>
</reference>
<keyword evidence="6" id="KW-1185">Reference proteome</keyword>
<dbReference type="Proteomes" id="UP000268535">
    <property type="component" value="Unassembled WGS sequence"/>
</dbReference>
<name>A0A4P9WU18_9FUNG</name>
<evidence type="ECO:0000256" key="2">
    <source>
        <dbReference type="SAM" id="SignalP"/>
    </source>
</evidence>
<reference evidence="4" key="2">
    <citation type="submission" date="2018-04" db="EMBL/GenBank/DDBJ databases">
        <title>Leveraging single-cell genomics to expand the Fungal Tree of Life.</title>
        <authorList>
            <consortium name="DOE Joint Genome Institute"/>
            <person name="Ahrendt S.R."/>
            <person name="Quandt C.A."/>
            <person name="Ciobanu D."/>
            <person name="Clum A."/>
            <person name="Salamov A."/>
            <person name="Andreopoulos B."/>
            <person name="Cheng J.-F."/>
            <person name="Woyke T."/>
            <person name="Pelin A."/>
            <person name="Henrissat B."/>
            <person name="Benny G.L."/>
            <person name="Smith M.E."/>
            <person name="James T.Y."/>
            <person name="Grigoriev I.V."/>
        </authorList>
    </citation>
    <scope>NUCLEOTIDE SEQUENCE</scope>
    <source>
        <strain evidence="4">ATCC 52028</strain>
    </source>
</reference>
<feature type="region of interest" description="Disordered" evidence="1">
    <location>
        <begin position="174"/>
        <end position="194"/>
    </location>
</feature>